<protein>
    <submittedName>
        <fullName evidence="2">Uncharacterized protein</fullName>
    </submittedName>
</protein>
<evidence type="ECO:0000256" key="1">
    <source>
        <dbReference type="SAM" id="SignalP"/>
    </source>
</evidence>
<name>A0A397UU10_9GLOM</name>
<keyword evidence="1" id="KW-0732">Signal</keyword>
<evidence type="ECO:0000313" key="2">
    <source>
        <dbReference type="EMBL" id="RIB10676.1"/>
    </source>
</evidence>
<reference evidence="2 3" key="1">
    <citation type="submission" date="2018-06" db="EMBL/GenBank/DDBJ databases">
        <title>Comparative genomics reveals the genomic features of Rhizophagus irregularis, R. cerebriforme, R. diaphanum and Gigaspora rosea, and their symbiotic lifestyle signature.</title>
        <authorList>
            <person name="Morin E."/>
            <person name="San Clemente H."/>
            <person name="Chen E.C.H."/>
            <person name="De La Providencia I."/>
            <person name="Hainaut M."/>
            <person name="Kuo A."/>
            <person name="Kohler A."/>
            <person name="Murat C."/>
            <person name="Tang N."/>
            <person name="Roy S."/>
            <person name="Loubradou J."/>
            <person name="Henrissat B."/>
            <person name="Grigoriev I.V."/>
            <person name="Corradi N."/>
            <person name="Roux C."/>
            <person name="Martin F.M."/>
        </authorList>
    </citation>
    <scope>NUCLEOTIDE SEQUENCE [LARGE SCALE GENOMIC DNA]</scope>
    <source>
        <strain evidence="2 3">DAOM 194757</strain>
    </source>
</reference>
<organism evidence="2 3">
    <name type="scientific">Gigaspora rosea</name>
    <dbReference type="NCBI Taxonomy" id="44941"/>
    <lineage>
        <taxon>Eukaryota</taxon>
        <taxon>Fungi</taxon>
        <taxon>Fungi incertae sedis</taxon>
        <taxon>Mucoromycota</taxon>
        <taxon>Glomeromycotina</taxon>
        <taxon>Glomeromycetes</taxon>
        <taxon>Diversisporales</taxon>
        <taxon>Gigasporaceae</taxon>
        <taxon>Gigaspora</taxon>
    </lineage>
</organism>
<sequence length="163" mass="18741">MEIWESMCIVVVVMVGSCDAVFVDGVSTDDVINESDGGKLELPQLSDFERVGLATRDESCCENDKTSTSEIYNTVEEILENLKKRLQEEKPKYKPLDTYEEELYQKSKLIIDNRKPAQQEIIQAYIIYCIRKEEDNEYNKKSGNINIISSRPYSTISILLQQI</sequence>
<accession>A0A397UU10</accession>
<evidence type="ECO:0000313" key="3">
    <source>
        <dbReference type="Proteomes" id="UP000266673"/>
    </source>
</evidence>
<gene>
    <name evidence="2" type="ORF">C2G38_2205485</name>
</gene>
<dbReference type="AlphaFoldDB" id="A0A397UU10"/>
<keyword evidence="3" id="KW-1185">Reference proteome</keyword>
<feature type="signal peptide" evidence="1">
    <location>
        <begin position="1"/>
        <end position="20"/>
    </location>
</feature>
<proteinExistence type="predicted"/>
<feature type="chain" id="PRO_5017472514" evidence="1">
    <location>
        <begin position="21"/>
        <end position="163"/>
    </location>
</feature>
<dbReference type="EMBL" id="QKWP01001222">
    <property type="protein sequence ID" value="RIB10676.1"/>
    <property type="molecule type" value="Genomic_DNA"/>
</dbReference>
<dbReference type="Proteomes" id="UP000266673">
    <property type="component" value="Unassembled WGS sequence"/>
</dbReference>
<comment type="caution">
    <text evidence="2">The sequence shown here is derived from an EMBL/GenBank/DDBJ whole genome shotgun (WGS) entry which is preliminary data.</text>
</comment>